<evidence type="ECO:0000256" key="2">
    <source>
        <dbReference type="SAM" id="MobiDB-lite"/>
    </source>
</evidence>
<sequence>MKQYLRHWFGLACLVLLGGLAGCSSKGGFEPGSGSSAPAPLAGAQSSPSAASGRMLVWTAKMGIEVEDLNAAAAQLDSQMADLGGYVEERGDYGSQRRRFVFRVPSAAFETALNTLEQTGEVRSREVKGVDVTEQYVDLETRLANNRALRDRLRELLAKAREVKDILLIETELNRLQSEIDSMEARLRLLGDQVQLATLTVDLYQKQAAKPRTIYGPLGYLYKGTEWFVTKLFVIRE</sequence>
<dbReference type="AlphaFoldDB" id="A0A2T5PF81"/>
<dbReference type="Pfam" id="PF14257">
    <property type="entry name" value="DUF4349"/>
    <property type="match status" value="1"/>
</dbReference>
<dbReference type="Proteomes" id="UP000244064">
    <property type="component" value="Unassembled WGS sequence"/>
</dbReference>
<feature type="region of interest" description="Disordered" evidence="2">
    <location>
        <begin position="29"/>
        <end position="48"/>
    </location>
</feature>
<keyword evidence="5" id="KW-1185">Reference proteome</keyword>
<reference evidence="4 5" key="1">
    <citation type="submission" date="2018-04" db="EMBL/GenBank/DDBJ databases">
        <title>Pseudomonas sp. nov., isolated from mangrove soil.</title>
        <authorList>
            <person name="Chen C."/>
        </authorList>
    </citation>
    <scope>NUCLEOTIDE SEQUENCE [LARGE SCALE GENOMIC DNA]</scope>
    <source>
        <strain evidence="4 5">TC-11</strain>
    </source>
</reference>
<evidence type="ECO:0000256" key="1">
    <source>
        <dbReference type="SAM" id="Coils"/>
    </source>
</evidence>
<comment type="caution">
    <text evidence="4">The sequence shown here is derived from an EMBL/GenBank/DDBJ whole genome shotgun (WGS) entry which is preliminary data.</text>
</comment>
<feature type="compositionally biased region" description="Low complexity" evidence="2">
    <location>
        <begin position="32"/>
        <end position="48"/>
    </location>
</feature>
<dbReference type="EMBL" id="QASN01000002">
    <property type="protein sequence ID" value="PTU76372.1"/>
    <property type="molecule type" value="Genomic_DNA"/>
</dbReference>
<proteinExistence type="predicted"/>
<feature type="coiled-coil region" evidence="1">
    <location>
        <begin position="146"/>
        <end position="193"/>
    </location>
</feature>
<keyword evidence="1" id="KW-0175">Coiled coil</keyword>
<gene>
    <name evidence="4" type="ORF">DBO85_01650</name>
</gene>
<organism evidence="4 5">
    <name type="scientific">Pseudomonas mangrovi</name>
    <dbReference type="NCBI Taxonomy" id="2161748"/>
    <lineage>
        <taxon>Bacteria</taxon>
        <taxon>Pseudomonadati</taxon>
        <taxon>Pseudomonadota</taxon>
        <taxon>Gammaproteobacteria</taxon>
        <taxon>Pseudomonadales</taxon>
        <taxon>Pseudomonadaceae</taxon>
        <taxon>Pseudomonas</taxon>
    </lineage>
</organism>
<protein>
    <recommendedName>
        <fullName evidence="3">DUF4349 domain-containing protein</fullName>
    </recommendedName>
</protein>
<evidence type="ECO:0000313" key="4">
    <source>
        <dbReference type="EMBL" id="PTU76372.1"/>
    </source>
</evidence>
<dbReference type="PROSITE" id="PS51257">
    <property type="entry name" value="PROKAR_LIPOPROTEIN"/>
    <property type="match status" value="1"/>
</dbReference>
<name>A0A2T5PF81_9PSED</name>
<accession>A0A2T5PF81</accession>
<evidence type="ECO:0000313" key="5">
    <source>
        <dbReference type="Proteomes" id="UP000244064"/>
    </source>
</evidence>
<feature type="domain" description="DUF4349" evidence="3">
    <location>
        <begin position="54"/>
        <end position="228"/>
    </location>
</feature>
<evidence type="ECO:0000259" key="3">
    <source>
        <dbReference type="Pfam" id="PF14257"/>
    </source>
</evidence>
<dbReference type="InterPro" id="IPR025645">
    <property type="entry name" value="DUF4349"/>
</dbReference>